<dbReference type="Proteomes" id="UP000660680">
    <property type="component" value="Unassembled WGS sequence"/>
</dbReference>
<dbReference type="InterPro" id="IPR003749">
    <property type="entry name" value="ThiS/MoaD-like"/>
</dbReference>
<gene>
    <name evidence="1" type="ORF">GCM10010171_04820</name>
</gene>
<dbReference type="InterPro" id="IPR016155">
    <property type="entry name" value="Mopterin_synth/thiamin_S_b"/>
</dbReference>
<protein>
    <submittedName>
        <fullName evidence="1">Molybdopterin synthase sulfur carrier subunit</fullName>
    </submittedName>
</protein>
<reference evidence="1" key="2">
    <citation type="submission" date="2020-09" db="EMBL/GenBank/DDBJ databases">
        <authorList>
            <person name="Sun Q."/>
            <person name="Ohkuma M."/>
        </authorList>
    </citation>
    <scope>NUCLEOTIDE SEQUENCE</scope>
    <source>
        <strain evidence="1">JCM 3276</strain>
    </source>
</reference>
<dbReference type="SUPFAM" id="SSF54285">
    <property type="entry name" value="MoaD/ThiS"/>
    <property type="match status" value="1"/>
</dbReference>
<dbReference type="EMBL" id="BMRB01000001">
    <property type="protein sequence ID" value="GGS15751.1"/>
    <property type="molecule type" value="Genomic_DNA"/>
</dbReference>
<accession>A0A918G2A4</accession>
<evidence type="ECO:0000313" key="2">
    <source>
        <dbReference type="Proteomes" id="UP000660680"/>
    </source>
</evidence>
<name>A0A918G2A4_9PSEU</name>
<sequence length="84" mass="8685">MITVRVRYFAGARAAAGVAEEDVALAVPATVDHALTAVGDRHGEPLRRVLTASSYLLNAIAVRDRSTLVGDGDALDVLPPFAGG</sequence>
<proteinExistence type="predicted"/>
<evidence type="ECO:0000313" key="1">
    <source>
        <dbReference type="EMBL" id="GGS15751.1"/>
    </source>
</evidence>
<dbReference type="Gene3D" id="3.10.20.30">
    <property type="match status" value="1"/>
</dbReference>
<dbReference type="AlphaFoldDB" id="A0A918G2A4"/>
<comment type="caution">
    <text evidence="1">The sequence shown here is derived from an EMBL/GenBank/DDBJ whole genome shotgun (WGS) entry which is preliminary data.</text>
</comment>
<keyword evidence="2" id="KW-1185">Reference proteome</keyword>
<dbReference type="Pfam" id="PF02597">
    <property type="entry name" value="ThiS"/>
    <property type="match status" value="1"/>
</dbReference>
<dbReference type="InterPro" id="IPR012675">
    <property type="entry name" value="Beta-grasp_dom_sf"/>
</dbReference>
<organism evidence="1 2">
    <name type="scientific">Actinokineospora fastidiosa</name>
    <dbReference type="NCBI Taxonomy" id="1816"/>
    <lineage>
        <taxon>Bacteria</taxon>
        <taxon>Bacillati</taxon>
        <taxon>Actinomycetota</taxon>
        <taxon>Actinomycetes</taxon>
        <taxon>Pseudonocardiales</taxon>
        <taxon>Pseudonocardiaceae</taxon>
        <taxon>Actinokineospora</taxon>
    </lineage>
</organism>
<reference evidence="1" key="1">
    <citation type="journal article" date="2014" name="Int. J. Syst. Evol. Microbiol.">
        <title>Complete genome sequence of Corynebacterium casei LMG S-19264T (=DSM 44701T), isolated from a smear-ripened cheese.</title>
        <authorList>
            <consortium name="US DOE Joint Genome Institute (JGI-PGF)"/>
            <person name="Walter F."/>
            <person name="Albersmeier A."/>
            <person name="Kalinowski J."/>
            <person name="Ruckert C."/>
        </authorList>
    </citation>
    <scope>NUCLEOTIDE SEQUENCE</scope>
    <source>
        <strain evidence="1">JCM 3276</strain>
    </source>
</reference>